<dbReference type="InterPro" id="IPR002156">
    <property type="entry name" value="RNaseH_domain"/>
</dbReference>
<dbReference type="CDD" id="cd09279">
    <property type="entry name" value="RNase_HI_like"/>
    <property type="match status" value="1"/>
</dbReference>
<proteinExistence type="predicted"/>
<accession>E0X766</accession>
<dbReference type="InterPro" id="IPR012337">
    <property type="entry name" value="RNaseH-like_sf"/>
</dbReference>
<sequence length="156" mass="17228">MEKPSVTTPKNDNVVVGDTTVSGEVIIYADGGSRGNPGQSASGFVIKDADDRVLFKGGEYVGITTNNQAEYQAVKLALEKALELGAKKVKLRLDSLLVVNQLNGSYKIRNRDLWSIHMFIKDLIGRFESFSVSHVRREFNKEADAMVNKILDEHDG</sequence>
<feature type="domain" description="RNase H type-1" evidence="1">
    <location>
        <begin position="21"/>
        <end position="152"/>
    </location>
</feature>
<dbReference type="PROSITE" id="PS50879">
    <property type="entry name" value="RNASE_H_1"/>
    <property type="match status" value="1"/>
</dbReference>
<dbReference type="EC" id="3.1.26.4" evidence="2"/>
<dbReference type="InterPro" id="IPR036397">
    <property type="entry name" value="RNaseH_sf"/>
</dbReference>
<dbReference type="InterPro" id="IPR053151">
    <property type="entry name" value="RNase_H-like"/>
</dbReference>
<dbReference type="Pfam" id="PF13456">
    <property type="entry name" value="RVT_3"/>
    <property type="match status" value="1"/>
</dbReference>
<dbReference type="PANTHER" id="PTHR47723:SF24">
    <property type="entry name" value="RNASE H TYPE-1 DOMAIN-CONTAINING PROTEIN"/>
    <property type="match status" value="1"/>
</dbReference>
<evidence type="ECO:0000313" key="2">
    <source>
        <dbReference type="EMBL" id="ACV72188.1"/>
    </source>
</evidence>
<dbReference type="GO" id="GO:0003676">
    <property type="term" value="F:nucleic acid binding"/>
    <property type="evidence" value="ECO:0007669"/>
    <property type="project" value="InterPro"/>
</dbReference>
<protein>
    <submittedName>
        <fullName evidence="2">Ribonuclease H</fullName>
        <ecNumber evidence="2">3.1.26.4</ecNumber>
    </submittedName>
</protein>
<dbReference type="PANTHER" id="PTHR47723">
    <property type="entry name" value="OS05G0353850 PROTEIN"/>
    <property type="match status" value="1"/>
</dbReference>
<dbReference type="SUPFAM" id="SSF53098">
    <property type="entry name" value="Ribonuclease H-like"/>
    <property type="match status" value="1"/>
</dbReference>
<dbReference type="GO" id="GO:0004523">
    <property type="term" value="F:RNA-DNA hybrid ribonuclease activity"/>
    <property type="evidence" value="ECO:0007669"/>
    <property type="project" value="UniProtKB-EC"/>
</dbReference>
<dbReference type="Gene3D" id="3.30.420.10">
    <property type="entry name" value="Ribonuclease H-like superfamily/Ribonuclease H"/>
    <property type="match status" value="1"/>
</dbReference>
<organism evidence="2">
    <name type="scientific">uncultured organism</name>
    <dbReference type="NCBI Taxonomy" id="155900"/>
    <lineage>
        <taxon>unclassified sequences</taxon>
        <taxon>environmental samples</taxon>
    </lineage>
</organism>
<name>E0X766_9ZZZZ</name>
<dbReference type="EMBL" id="GQ855310">
    <property type="protein sequence ID" value="ACV72188.1"/>
    <property type="molecule type" value="Genomic_DNA"/>
</dbReference>
<evidence type="ECO:0000259" key="1">
    <source>
        <dbReference type="PROSITE" id="PS50879"/>
    </source>
</evidence>
<keyword evidence="2" id="KW-0378">Hydrolase</keyword>
<reference evidence="2" key="1">
    <citation type="journal article" date="2010" name="J. Appl. Microbiol.">
        <title>Cloning of the RNase H genes from a metagenomic DNA library: identification of a new type 1 RNase H without a typical active-site motif.</title>
        <authorList>
            <person name="Kanaya E."/>
            <person name="Sakabe T."/>
            <person name="Nguyen N.T."/>
            <person name="Koikeda S."/>
            <person name="Koga Y."/>
            <person name="Takano K."/>
            <person name="Kanaya S."/>
        </authorList>
    </citation>
    <scope>NUCLEOTIDE SEQUENCE</scope>
</reference>
<dbReference type="AlphaFoldDB" id="E0X766"/>